<dbReference type="HAMAP" id="MF_00109">
    <property type="entry name" value="Shikimate_kinase"/>
    <property type="match status" value="1"/>
</dbReference>
<dbReference type="SUPFAM" id="SSF52540">
    <property type="entry name" value="P-loop containing nucleoside triphosphate hydrolases"/>
    <property type="match status" value="1"/>
</dbReference>
<keyword evidence="7" id="KW-0963">Cytoplasm</keyword>
<evidence type="ECO:0000256" key="5">
    <source>
        <dbReference type="ARBA" id="ARBA00022840"/>
    </source>
</evidence>
<keyword evidence="4 7" id="KW-0418">Kinase</keyword>
<dbReference type="Gene3D" id="3.40.50.300">
    <property type="entry name" value="P-loop containing nucleotide triphosphate hydrolases"/>
    <property type="match status" value="1"/>
</dbReference>
<dbReference type="GO" id="GO:0009423">
    <property type="term" value="P:chorismate biosynthetic process"/>
    <property type="evidence" value="ECO:0007669"/>
    <property type="project" value="UniProtKB-UniRule"/>
</dbReference>
<dbReference type="PANTHER" id="PTHR21087:SF16">
    <property type="entry name" value="SHIKIMATE KINASE 1, CHLOROPLASTIC"/>
    <property type="match status" value="1"/>
</dbReference>
<keyword evidence="7" id="KW-0460">Magnesium</keyword>
<dbReference type="CDD" id="cd00464">
    <property type="entry name" value="SK"/>
    <property type="match status" value="1"/>
</dbReference>
<name>A0A8J2XGH9_9FLAO</name>
<evidence type="ECO:0000256" key="4">
    <source>
        <dbReference type="ARBA" id="ARBA00022777"/>
    </source>
</evidence>
<keyword evidence="9" id="KW-1185">Reference proteome</keyword>
<dbReference type="Pfam" id="PF01202">
    <property type="entry name" value="SKI"/>
    <property type="match status" value="1"/>
</dbReference>
<comment type="similarity">
    <text evidence="7">Belongs to the shikimate kinase family.</text>
</comment>
<keyword evidence="7" id="KW-0479">Metal-binding</keyword>
<feature type="binding site" evidence="7">
    <location>
        <position position="142"/>
    </location>
    <ligand>
        <name>substrate</name>
    </ligand>
</feature>
<gene>
    <name evidence="7 8" type="primary">aroK</name>
    <name evidence="8" type="ORF">GCM10011531_20190</name>
</gene>
<evidence type="ECO:0000313" key="9">
    <source>
        <dbReference type="Proteomes" id="UP000598120"/>
    </source>
</evidence>
<evidence type="ECO:0000256" key="2">
    <source>
        <dbReference type="ARBA" id="ARBA00022679"/>
    </source>
</evidence>
<dbReference type="InterPro" id="IPR027417">
    <property type="entry name" value="P-loop_NTPase"/>
</dbReference>
<feature type="binding site" evidence="7">
    <location>
        <position position="14"/>
    </location>
    <ligand>
        <name>Mg(2+)</name>
        <dbReference type="ChEBI" id="CHEBI:18420"/>
    </ligand>
</feature>
<dbReference type="GO" id="GO:0000287">
    <property type="term" value="F:magnesium ion binding"/>
    <property type="evidence" value="ECO:0007669"/>
    <property type="project" value="UniProtKB-UniRule"/>
</dbReference>
<dbReference type="UniPathway" id="UPA00053">
    <property type="reaction ID" value="UER00088"/>
</dbReference>
<dbReference type="Proteomes" id="UP000598120">
    <property type="component" value="Unassembled WGS sequence"/>
</dbReference>
<proteinExistence type="inferred from homology"/>
<feature type="binding site" evidence="7">
    <location>
        <position position="119"/>
    </location>
    <ligand>
        <name>ATP</name>
        <dbReference type="ChEBI" id="CHEBI:30616"/>
    </ligand>
</feature>
<keyword evidence="6 7" id="KW-0057">Aromatic amino acid biosynthesis</keyword>
<dbReference type="PRINTS" id="PR01100">
    <property type="entry name" value="SHIKIMTKNASE"/>
</dbReference>
<dbReference type="RefSeq" id="WP_188606247.1">
    <property type="nucleotide sequence ID" value="NZ_BMIC01000003.1"/>
</dbReference>
<keyword evidence="1 7" id="KW-0028">Amino-acid biosynthesis</keyword>
<dbReference type="EC" id="2.7.1.71" evidence="7"/>
<comment type="subcellular location">
    <subcellularLocation>
        <location evidence="7">Cytoplasm</location>
    </subcellularLocation>
</comment>
<comment type="subunit">
    <text evidence="7">Monomer.</text>
</comment>
<organism evidence="8 9">
    <name type="scientific">Aquaticitalea lipolytica</name>
    <dbReference type="NCBI Taxonomy" id="1247562"/>
    <lineage>
        <taxon>Bacteria</taxon>
        <taxon>Pseudomonadati</taxon>
        <taxon>Bacteroidota</taxon>
        <taxon>Flavobacteriia</taxon>
        <taxon>Flavobacteriales</taxon>
        <taxon>Flavobacteriaceae</taxon>
        <taxon>Aquaticitalea</taxon>
    </lineage>
</organism>
<feature type="binding site" evidence="7">
    <location>
        <position position="32"/>
    </location>
    <ligand>
        <name>substrate</name>
    </ligand>
</feature>
<feature type="binding site" evidence="7">
    <location>
        <position position="78"/>
    </location>
    <ligand>
        <name>substrate</name>
    </ligand>
</feature>
<evidence type="ECO:0000256" key="1">
    <source>
        <dbReference type="ARBA" id="ARBA00022605"/>
    </source>
</evidence>
<dbReference type="PANTHER" id="PTHR21087">
    <property type="entry name" value="SHIKIMATE KINASE"/>
    <property type="match status" value="1"/>
</dbReference>
<evidence type="ECO:0000256" key="6">
    <source>
        <dbReference type="ARBA" id="ARBA00023141"/>
    </source>
</evidence>
<dbReference type="GO" id="GO:0009073">
    <property type="term" value="P:aromatic amino acid family biosynthetic process"/>
    <property type="evidence" value="ECO:0007669"/>
    <property type="project" value="UniProtKB-KW"/>
</dbReference>
<evidence type="ECO:0000256" key="3">
    <source>
        <dbReference type="ARBA" id="ARBA00022741"/>
    </source>
</evidence>
<comment type="function">
    <text evidence="7">Catalyzes the specific phosphorylation of the 3-hydroxyl group of shikimic acid using ATP as a cosubstrate.</text>
</comment>
<comment type="caution">
    <text evidence="7">Lacks conserved residue(s) required for the propagation of feature annotation.</text>
</comment>
<dbReference type="InterPro" id="IPR031322">
    <property type="entry name" value="Shikimate/glucono_kinase"/>
</dbReference>
<sequence length="172" mass="19633">MNIILIGYMGSGKSTIGKKLSQILDFEYVDLDNYIEEKEKNTISGIFKTKGEIYFRKIEKKYLEEVLILPNSVISLGGGTPCYGDNMKLITEAEDSKSVYLKASIPQLVMRLKDEKNKRPLISHLKSEEQLVEFIGKHLFERSVFYNQSNVTLSVDNKSVNSIVEEVILQLF</sequence>
<dbReference type="GO" id="GO:0008652">
    <property type="term" value="P:amino acid biosynthetic process"/>
    <property type="evidence" value="ECO:0007669"/>
    <property type="project" value="UniProtKB-KW"/>
</dbReference>
<accession>A0A8J2XGH9</accession>
<comment type="caution">
    <text evidence="8">The sequence shown here is derived from an EMBL/GenBank/DDBJ whole genome shotgun (WGS) entry which is preliminary data.</text>
</comment>
<protein>
    <recommendedName>
        <fullName evidence="7">Shikimate kinase</fullName>
        <shortName evidence="7">SK</shortName>
        <ecNumber evidence="7">2.7.1.71</ecNumber>
    </recommendedName>
</protein>
<dbReference type="GO" id="GO:0005829">
    <property type="term" value="C:cytosol"/>
    <property type="evidence" value="ECO:0007669"/>
    <property type="project" value="TreeGrafter"/>
</dbReference>
<dbReference type="InterPro" id="IPR000623">
    <property type="entry name" value="Shikimate_kinase/TSH1"/>
</dbReference>
<dbReference type="GO" id="GO:0005524">
    <property type="term" value="F:ATP binding"/>
    <property type="evidence" value="ECO:0007669"/>
    <property type="project" value="UniProtKB-UniRule"/>
</dbReference>
<dbReference type="EMBL" id="BMIC01000003">
    <property type="protein sequence ID" value="GFZ88542.1"/>
    <property type="molecule type" value="Genomic_DNA"/>
</dbReference>
<dbReference type="AlphaFoldDB" id="A0A8J2XGH9"/>
<evidence type="ECO:0000313" key="8">
    <source>
        <dbReference type="EMBL" id="GFZ88542.1"/>
    </source>
</evidence>
<keyword evidence="2 7" id="KW-0808">Transferase</keyword>
<dbReference type="GO" id="GO:0004765">
    <property type="term" value="F:shikimate kinase activity"/>
    <property type="evidence" value="ECO:0007669"/>
    <property type="project" value="UniProtKB-UniRule"/>
</dbReference>
<keyword evidence="3 7" id="KW-0547">Nucleotide-binding</keyword>
<keyword evidence="5 7" id="KW-0067">ATP-binding</keyword>
<reference evidence="8 9" key="1">
    <citation type="journal article" date="2014" name="Int. J. Syst. Evol. Microbiol.">
        <title>Complete genome sequence of Corynebacterium casei LMG S-19264T (=DSM 44701T), isolated from a smear-ripened cheese.</title>
        <authorList>
            <consortium name="US DOE Joint Genome Institute (JGI-PGF)"/>
            <person name="Walter F."/>
            <person name="Albersmeier A."/>
            <person name="Kalinowski J."/>
            <person name="Ruckert C."/>
        </authorList>
    </citation>
    <scope>NUCLEOTIDE SEQUENCE [LARGE SCALE GENOMIC DNA]</scope>
    <source>
        <strain evidence="8 9">CGMCC 1.15295</strain>
    </source>
</reference>
<comment type="pathway">
    <text evidence="7">Metabolic intermediate biosynthesis; chorismate biosynthesis; chorismate from D-erythrose 4-phosphate and phosphoenolpyruvate: step 5/7.</text>
</comment>
<feature type="binding site" evidence="7">
    <location>
        <position position="56"/>
    </location>
    <ligand>
        <name>substrate</name>
    </ligand>
</feature>
<feature type="binding site" evidence="7">
    <location>
        <begin position="10"/>
        <end position="15"/>
    </location>
    <ligand>
        <name>ATP</name>
        <dbReference type="ChEBI" id="CHEBI:30616"/>
    </ligand>
</feature>
<comment type="cofactor">
    <cofactor evidence="7">
        <name>Mg(2+)</name>
        <dbReference type="ChEBI" id="CHEBI:18420"/>
    </cofactor>
    <text evidence="7">Binds 1 Mg(2+) ion per subunit.</text>
</comment>
<evidence type="ECO:0000256" key="7">
    <source>
        <dbReference type="HAMAP-Rule" id="MF_00109"/>
    </source>
</evidence>
<comment type="catalytic activity">
    <reaction evidence="7">
        <text>shikimate + ATP = 3-phosphoshikimate + ADP + H(+)</text>
        <dbReference type="Rhea" id="RHEA:13121"/>
        <dbReference type="ChEBI" id="CHEBI:15378"/>
        <dbReference type="ChEBI" id="CHEBI:30616"/>
        <dbReference type="ChEBI" id="CHEBI:36208"/>
        <dbReference type="ChEBI" id="CHEBI:145989"/>
        <dbReference type="ChEBI" id="CHEBI:456216"/>
        <dbReference type="EC" id="2.7.1.71"/>
    </reaction>
</comment>